<evidence type="ECO:0000256" key="10">
    <source>
        <dbReference type="ARBA" id="ARBA00022840"/>
    </source>
</evidence>
<dbReference type="GO" id="GO:0009398">
    <property type="term" value="P:FMN biosynthetic process"/>
    <property type="evidence" value="ECO:0007669"/>
    <property type="project" value="UniProtKB-UniRule"/>
</dbReference>
<dbReference type="GO" id="GO:0003919">
    <property type="term" value="F:FMN adenylyltransferase activity"/>
    <property type="evidence" value="ECO:0007669"/>
    <property type="project" value="UniProtKB-UniRule"/>
</dbReference>
<dbReference type="NCBIfam" id="TIGR00083">
    <property type="entry name" value="ribF"/>
    <property type="match status" value="1"/>
</dbReference>
<dbReference type="EMBL" id="NFIE01000005">
    <property type="protein sequence ID" value="OUN89220.1"/>
    <property type="molecule type" value="Genomic_DNA"/>
</dbReference>
<proteinExistence type="inferred from homology"/>
<dbReference type="GO" id="GO:0006747">
    <property type="term" value="P:FAD biosynthetic process"/>
    <property type="evidence" value="ECO:0007669"/>
    <property type="project" value="UniProtKB-UniRule"/>
</dbReference>
<evidence type="ECO:0000256" key="13">
    <source>
        <dbReference type="ARBA" id="ARBA00049494"/>
    </source>
</evidence>
<comment type="similarity">
    <text evidence="14">Belongs to the ribF family.</text>
</comment>
<keyword evidence="7 14" id="KW-0547">Nucleotide-binding</keyword>
<dbReference type="SUPFAM" id="SSF82114">
    <property type="entry name" value="Riboflavin kinase-like"/>
    <property type="match status" value="1"/>
</dbReference>
<keyword evidence="3 14" id="KW-0285">Flavoprotein</keyword>
<dbReference type="GO" id="GO:0005524">
    <property type="term" value="F:ATP binding"/>
    <property type="evidence" value="ECO:0007669"/>
    <property type="project" value="UniProtKB-UniRule"/>
</dbReference>
<dbReference type="SUPFAM" id="SSF52374">
    <property type="entry name" value="Nucleotidylyl transferase"/>
    <property type="match status" value="1"/>
</dbReference>
<keyword evidence="10 14" id="KW-0067">ATP-binding</keyword>
<sequence length="341" mass="35360">MMPSLGELRRDLIIPKPGATTAPVVPWAPGALSALGAAVAVIGAFDGVHRGHRALIDAAVADARARGMRAVAVTFDPDPDTVVAPRPAPKLTAAADRLALLAASGVDAVLVIPFTRALARLDHAAFFTDVLLACCDVRAVHVGSDFRLGRGGASTVAVMRGWCAERGIELFGHELLRSGDEVVSASNIRAHLAAGELDAASCELGRRYLLRGTVVHGRGEGAGMGFPTANIAYDPALQVPAEGVYGGIALVGGVAWPTAVNVGVPPMFAHNAASAALEANLIGFSGDIYGDAISIAFVRRLRGLVKFSTRDELVRTVLDDIDSVKRELGEDGVVLDDLGGR</sequence>
<comment type="caution">
    <text evidence="16">The sequence shown here is derived from an EMBL/GenBank/DDBJ whole genome shotgun (WGS) entry which is preliminary data.</text>
</comment>
<comment type="catalytic activity">
    <reaction evidence="13 14">
        <text>FMN + ATP + H(+) = FAD + diphosphate</text>
        <dbReference type="Rhea" id="RHEA:17237"/>
        <dbReference type="ChEBI" id="CHEBI:15378"/>
        <dbReference type="ChEBI" id="CHEBI:30616"/>
        <dbReference type="ChEBI" id="CHEBI:33019"/>
        <dbReference type="ChEBI" id="CHEBI:57692"/>
        <dbReference type="ChEBI" id="CHEBI:58210"/>
        <dbReference type="EC" id="2.7.7.2"/>
    </reaction>
</comment>
<evidence type="ECO:0000256" key="2">
    <source>
        <dbReference type="ARBA" id="ARBA00005201"/>
    </source>
</evidence>
<dbReference type="CDD" id="cd02064">
    <property type="entry name" value="FAD_synthetase_N"/>
    <property type="match status" value="1"/>
</dbReference>
<evidence type="ECO:0000256" key="8">
    <source>
        <dbReference type="ARBA" id="ARBA00022777"/>
    </source>
</evidence>
<feature type="domain" description="Riboflavin kinase" evidence="15">
    <location>
        <begin position="203"/>
        <end position="329"/>
    </location>
</feature>
<comment type="pathway">
    <text evidence="2 14">Cofactor biosynthesis; FMN biosynthesis; FMN from riboflavin (ATP route): step 1/1.</text>
</comment>
<dbReference type="Gene3D" id="2.40.30.30">
    <property type="entry name" value="Riboflavin kinase-like"/>
    <property type="match status" value="1"/>
</dbReference>
<dbReference type="PANTHER" id="PTHR22749">
    <property type="entry name" value="RIBOFLAVIN KINASE/FMN ADENYLYLTRANSFERASE"/>
    <property type="match status" value="1"/>
</dbReference>
<evidence type="ECO:0000256" key="11">
    <source>
        <dbReference type="ARBA" id="ARBA00023268"/>
    </source>
</evidence>
<evidence type="ECO:0000256" key="4">
    <source>
        <dbReference type="ARBA" id="ARBA00022643"/>
    </source>
</evidence>
<dbReference type="UniPathway" id="UPA00276">
    <property type="reaction ID" value="UER00406"/>
</dbReference>
<evidence type="ECO:0000256" key="1">
    <source>
        <dbReference type="ARBA" id="ARBA00004726"/>
    </source>
</evidence>
<comment type="catalytic activity">
    <reaction evidence="12 14">
        <text>riboflavin + ATP = FMN + ADP + H(+)</text>
        <dbReference type="Rhea" id="RHEA:14357"/>
        <dbReference type="ChEBI" id="CHEBI:15378"/>
        <dbReference type="ChEBI" id="CHEBI:30616"/>
        <dbReference type="ChEBI" id="CHEBI:57986"/>
        <dbReference type="ChEBI" id="CHEBI:58210"/>
        <dbReference type="ChEBI" id="CHEBI:456216"/>
        <dbReference type="EC" id="2.7.1.26"/>
    </reaction>
</comment>
<evidence type="ECO:0000256" key="7">
    <source>
        <dbReference type="ARBA" id="ARBA00022741"/>
    </source>
</evidence>
<dbReference type="Pfam" id="PF06574">
    <property type="entry name" value="FAD_syn"/>
    <property type="match status" value="1"/>
</dbReference>
<dbReference type="EC" id="2.7.7.2" evidence="14"/>
<keyword evidence="4 14" id="KW-0288">FMN</keyword>
<evidence type="ECO:0000256" key="14">
    <source>
        <dbReference type="PIRNR" id="PIRNR004491"/>
    </source>
</evidence>
<evidence type="ECO:0000259" key="15">
    <source>
        <dbReference type="SMART" id="SM00904"/>
    </source>
</evidence>
<dbReference type="UniPathway" id="UPA00277">
    <property type="reaction ID" value="UER00407"/>
</dbReference>
<keyword evidence="6 14" id="KW-0548">Nucleotidyltransferase</keyword>
<dbReference type="OrthoDB" id="9803667at2"/>
<dbReference type="InterPro" id="IPR023465">
    <property type="entry name" value="Riboflavin_kinase_dom_sf"/>
</dbReference>
<dbReference type="AlphaFoldDB" id="A0A1Y3Y4H9"/>
<dbReference type="InterPro" id="IPR015864">
    <property type="entry name" value="FAD_synthase"/>
</dbReference>
<dbReference type="EC" id="2.7.1.26" evidence="14"/>
<evidence type="ECO:0000313" key="16">
    <source>
        <dbReference type="EMBL" id="OUN89220.1"/>
    </source>
</evidence>
<evidence type="ECO:0000313" key="17">
    <source>
        <dbReference type="Proteomes" id="UP000195781"/>
    </source>
</evidence>
<keyword evidence="5 14" id="KW-0808">Transferase</keyword>
<name>A0A1Y3Y4H9_9ACTN</name>
<keyword evidence="8 14" id="KW-0418">Kinase</keyword>
<dbReference type="InterPro" id="IPR014729">
    <property type="entry name" value="Rossmann-like_a/b/a_fold"/>
</dbReference>
<organism evidence="16 17">
    <name type="scientific">[Collinsella] massiliensis</name>
    <dbReference type="NCBI Taxonomy" id="1232426"/>
    <lineage>
        <taxon>Bacteria</taxon>
        <taxon>Bacillati</taxon>
        <taxon>Actinomycetota</taxon>
        <taxon>Coriobacteriia</taxon>
        <taxon>Coriobacteriales</taxon>
        <taxon>Coriobacteriaceae</taxon>
        <taxon>Enorma</taxon>
    </lineage>
</organism>
<comment type="pathway">
    <text evidence="1 14">Cofactor biosynthesis; FAD biosynthesis; FAD from FMN: step 1/1.</text>
</comment>
<evidence type="ECO:0000256" key="9">
    <source>
        <dbReference type="ARBA" id="ARBA00022827"/>
    </source>
</evidence>
<dbReference type="PIRSF" id="PIRSF004491">
    <property type="entry name" value="FAD_Synth"/>
    <property type="match status" value="1"/>
</dbReference>
<dbReference type="GO" id="GO:0008531">
    <property type="term" value="F:riboflavin kinase activity"/>
    <property type="evidence" value="ECO:0007669"/>
    <property type="project" value="UniProtKB-UniRule"/>
</dbReference>
<dbReference type="Gene3D" id="3.40.50.620">
    <property type="entry name" value="HUPs"/>
    <property type="match status" value="1"/>
</dbReference>
<keyword evidence="11" id="KW-0511">Multifunctional enzyme</keyword>
<dbReference type="Pfam" id="PF01687">
    <property type="entry name" value="Flavokinase"/>
    <property type="match status" value="1"/>
</dbReference>
<dbReference type="PANTHER" id="PTHR22749:SF6">
    <property type="entry name" value="RIBOFLAVIN KINASE"/>
    <property type="match status" value="1"/>
</dbReference>
<dbReference type="InterPro" id="IPR023468">
    <property type="entry name" value="Riboflavin_kinase"/>
</dbReference>
<gene>
    <name evidence="16" type="ORF">B5G02_03130</name>
</gene>
<protein>
    <recommendedName>
        <fullName evidence="14">Riboflavin biosynthesis protein</fullName>
    </recommendedName>
    <domain>
        <recommendedName>
            <fullName evidence="14">Riboflavin kinase</fullName>
            <ecNumber evidence="14">2.7.1.26</ecNumber>
        </recommendedName>
        <alternativeName>
            <fullName evidence="14">Flavokinase</fullName>
        </alternativeName>
    </domain>
    <domain>
        <recommendedName>
            <fullName evidence="14">FMN adenylyltransferase</fullName>
            <ecNumber evidence="14">2.7.7.2</ecNumber>
        </recommendedName>
        <alternativeName>
            <fullName evidence="14">FAD pyrophosphorylase</fullName>
        </alternativeName>
        <alternativeName>
            <fullName evidence="14">FAD synthase</fullName>
        </alternativeName>
    </domain>
</protein>
<keyword evidence="9 14" id="KW-0274">FAD</keyword>
<keyword evidence="17" id="KW-1185">Reference proteome</keyword>
<dbReference type="Proteomes" id="UP000195781">
    <property type="component" value="Unassembled WGS sequence"/>
</dbReference>
<evidence type="ECO:0000256" key="5">
    <source>
        <dbReference type="ARBA" id="ARBA00022679"/>
    </source>
</evidence>
<dbReference type="RefSeq" id="WP_094335144.1">
    <property type="nucleotide sequence ID" value="NZ_NFIE01000005.1"/>
</dbReference>
<dbReference type="GO" id="GO:0009231">
    <property type="term" value="P:riboflavin biosynthetic process"/>
    <property type="evidence" value="ECO:0007669"/>
    <property type="project" value="InterPro"/>
</dbReference>
<reference evidence="17" key="1">
    <citation type="submission" date="2017-04" db="EMBL/GenBank/DDBJ databases">
        <title>Function of individual gut microbiota members based on whole genome sequencing of pure cultures obtained from chicken caecum.</title>
        <authorList>
            <person name="Medvecky M."/>
            <person name="Cejkova D."/>
            <person name="Polansky O."/>
            <person name="Karasova D."/>
            <person name="Kubasova T."/>
            <person name="Cizek A."/>
            <person name="Rychlik I."/>
        </authorList>
    </citation>
    <scope>NUCLEOTIDE SEQUENCE [LARGE SCALE GENOMIC DNA]</scope>
    <source>
        <strain evidence="17">An5</strain>
    </source>
</reference>
<evidence type="ECO:0000256" key="3">
    <source>
        <dbReference type="ARBA" id="ARBA00022630"/>
    </source>
</evidence>
<dbReference type="InterPro" id="IPR015865">
    <property type="entry name" value="Riboflavin_kinase_bac/euk"/>
</dbReference>
<accession>A0A1Y3Y4H9</accession>
<dbReference type="InterPro" id="IPR002606">
    <property type="entry name" value="Riboflavin_kinase_bac"/>
</dbReference>
<dbReference type="SMART" id="SM00904">
    <property type="entry name" value="Flavokinase"/>
    <property type="match status" value="1"/>
</dbReference>
<evidence type="ECO:0000256" key="12">
    <source>
        <dbReference type="ARBA" id="ARBA00047880"/>
    </source>
</evidence>
<evidence type="ECO:0000256" key="6">
    <source>
        <dbReference type="ARBA" id="ARBA00022695"/>
    </source>
</evidence>